<evidence type="ECO:0000313" key="3">
    <source>
        <dbReference type="Proteomes" id="UP000270342"/>
    </source>
</evidence>
<evidence type="ECO:0000313" key="2">
    <source>
        <dbReference type="EMBL" id="RKP46666.1"/>
    </source>
</evidence>
<dbReference type="AlphaFoldDB" id="A0A494XDX3"/>
<dbReference type="Proteomes" id="UP000270342">
    <property type="component" value="Unassembled WGS sequence"/>
</dbReference>
<name>A0A494XDX3_9BURK</name>
<keyword evidence="3" id="KW-1185">Reference proteome</keyword>
<gene>
    <name evidence="2" type="ORF">D7S86_24560</name>
</gene>
<organism evidence="2 3">
    <name type="scientific">Pararobbsia silviterrae</name>
    <dbReference type="NCBI Taxonomy" id="1792498"/>
    <lineage>
        <taxon>Bacteria</taxon>
        <taxon>Pseudomonadati</taxon>
        <taxon>Pseudomonadota</taxon>
        <taxon>Betaproteobacteria</taxon>
        <taxon>Burkholderiales</taxon>
        <taxon>Burkholderiaceae</taxon>
        <taxon>Pararobbsia</taxon>
    </lineage>
</organism>
<accession>A0A494XDX3</accession>
<dbReference type="EMBL" id="RBZU01000014">
    <property type="protein sequence ID" value="RKP46666.1"/>
    <property type="molecule type" value="Genomic_DNA"/>
</dbReference>
<proteinExistence type="predicted"/>
<evidence type="ECO:0000256" key="1">
    <source>
        <dbReference type="SAM" id="MobiDB-lite"/>
    </source>
</evidence>
<comment type="caution">
    <text evidence="2">The sequence shown here is derived from an EMBL/GenBank/DDBJ whole genome shotgun (WGS) entry which is preliminary data.</text>
</comment>
<feature type="region of interest" description="Disordered" evidence="1">
    <location>
        <begin position="46"/>
        <end position="70"/>
    </location>
</feature>
<sequence length="70" mass="7685">MPARLDVTDEDIAREFRELRCVGDIVDALASPGLRLALRNCAEIRKQRASSTPPKPAHVDLKRLASGDSD</sequence>
<reference evidence="2 3" key="1">
    <citation type="submission" date="2018-10" db="EMBL/GenBank/DDBJ databases">
        <title>Robbsia sp. DHC34, isolated from soil.</title>
        <authorList>
            <person name="Gao Z.-H."/>
            <person name="Qiu L.-H."/>
        </authorList>
    </citation>
    <scope>NUCLEOTIDE SEQUENCE [LARGE SCALE GENOMIC DNA]</scope>
    <source>
        <strain evidence="2 3">DHC34</strain>
    </source>
</reference>
<feature type="compositionally biased region" description="Basic and acidic residues" evidence="1">
    <location>
        <begin position="57"/>
        <end position="70"/>
    </location>
</feature>
<protein>
    <submittedName>
        <fullName evidence="2">Uncharacterized protein</fullName>
    </submittedName>
</protein>